<feature type="region of interest" description="Disordered" evidence="1">
    <location>
        <begin position="45"/>
        <end position="80"/>
    </location>
</feature>
<dbReference type="PATRIC" id="fig|1227262.3.peg.1635"/>
<dbReference type="Proteomes" id="UP000016498">
    <property type="component" value="Unassembled WGS sequence"/>
</dbReference>
<evidence type="ECO:0000313" key="2">
    <source>
        <dbReference type="EMBL" id="ERH18164.1"/>
    </source>
</evidence>
<dbReference type="AlphaFoldDB" id="U1Q7T1"/>
<proteinExistence type="predicted"/>
<comment type="caution">
    <text evidence="2">The sequence shown here is derived from an EMBL/GenBank/DDBJ whole genome shotgun (WGS) entry which is preliminary data.</text>
</comment>
<protein>
    <submittedName>
        <fullName evidence="2">Uncharacterized protein</fullName>
    </submittedName>
</protein>
<evidence type="ECO:0000256" key="1">
    <source>
        <dbReference type="SAM" id="MobiDB-lite"/>
    </source>
</evidence>
<evidence type="ECO:0000313" key="3">
    <source>
        <dbReference type="Proteomes" id="UP000016498"/>
    </source>
</evidence>
<gene>
    <name evidence="2" type="ORF">HMPREF1549_01990</name>
</gene>
<dbReference type="EMBL" id="AWSD01000213">
    <property type="protein sequence ID" value="ERH18164.1"/>
    <property type="molecule type" value="Genomic_DNA"/>
</dbReference>
<organism evidence="2 3">
    <name type="scientific">Actinomyces johnsonii F0510</name>
    <dbReference type="NCBI Taxonomy" id="1227262"/>
    <lineage>
        <taxon>Bacteria</taxon>
        <taxon>Bacillati</taxon>
        <taxon>Actinomycetota</taxon>
        <taxon>Actinomycetes</taxon>
        <taxon>Actinomycetales</taxon>
        <taxon>Actinomycetaceae</taxon>
        <taxon>Actinomyces</taxon>
    </lineage>
</organism>
<name>U1Q7T1_9ACTO</name>
<dbReference type="HOGENOM" id="CLU_175283_0_0_11"/>
<reference evidence="2 3" key="1">
    <citation type="submission" date="2013-06" db="EMBL/GenBank/DDBJ databases">
        <authorList>
            <person name="Weinstock G."/>
            <person name="Sodergren E."/>
            <person name="Lobos E.A."/>
            <person name="Fulton L."/>
            <person name="Fulton R."/>
            <person name="Courtney L."/>
            <person name="Fronick C."/>
            <person name="O'Laughlin M."/>
            <person name="Godfrey J."/>
            <person name="Wilson R.M."/>
            <person name="Miner T."/>
            <person name="Farmer C."/>
            <person name="Delehaunty K."/>
            <person name="Cordes M."/>
            <person name="Minx P."/>
            <person name="Tomlinson C."/>
            <person name="Chen J."/>
            <person name="Wollam A."/>
            <person name="Pepin K.H."/>
            <person name="Bhonagiri V."/>
            <person name="Zhang X."/>
            <person name="Warren W."/>
            <person name="Mitreva M."/>
            <person name="Mardis E.R."/>
            <person name="Wilson R.K."/>
        </authorList>
    </citation>
    <scope>NUCLEOTIDE SEQUENCE [LARGE SCALE GENOMIC DNA]</scope>
    <source>
        <strain evidence="2 3">F0510</strain>
    </source>
</reference>
<accession>U1Q7T1</accession>
<sequence>MLMIQSDNHKHEILVEAARVLTPCGRYAMRQSFRLQGEALHAIGTVARKPDSPTENARTVQEPDAAEDADGASDREAPTS</sequence>